<dbReference type="Gene3D" id="2.40.260.10">
    <property type="entry name" value="Sortase"/>
    <property type="match status" value="1"/>
</dbReference>
<proteinExistence type="predicted"/>
<evidence type="ECO:0000313" key="5">
    <source>
        <dbReference type="Proteomes" id="UP000825072"/>
    </source>
</evidence>
<dbReference type="Proteomes" id="UP000825072">
    <property type="component" value="Chromosome 1"/>
</dbReference>
<accession>A0AAD1KR96</accession>
<feature type="transmembrane region" description="Helical" evidence="3">
    <location>
        <begin position="38"/>
        <end position="57"/>
    </location>
</feature>
<sequence>MTDQSPRREEPSTGSTSSSSSATPASDRAQSGSPKWRIIALVVVIALIIAAIAVIFIQRNKNGDSASGPTASGGSASAVYPSVDSSNASAAPAASATKKGPVPAGCMKQPKPIVPVKYSIDNLKVSAKVLSRGLDKTGAAGAPPRDDPSSMAWFNKGPKVGSDKGNVILTSHTYHIGEALGNRLYSKDNGIKPGDIIRLSDKSGNTVCYRYSHNVKVWVKDYDPNSTILYNDNGPAQAVIVVCWDYVKGKGHESRILFYADPVA</sequence>
<organism evidence="4 5">
    <name type="scientific">Cutibacterium modestum</name>
    <dbReference type="NCBI Taxonomy" id="2559073"/>
    <lineage>
        <taxon>Bacteria</taxon>
        <taxon>Bacillati</taxon>
        <taxon>Actinomycetota</taxon>
        <taxon>Actinomycetes</taxon>
        <taxon>Propionibacteriales</taxon>
        <taxon>Propionibacteriaceae</taxon>
        <taxon>Cutibacterium</taxon>
    </lineage>
</organism>
<feature type="compositionally biased region" description="Low complexity" evidence="2">
    <location>
        <begin position="63"/>
        <end position="78"/>
    </location>
</feature>
<dbReference type="InterPro" id="IPR023365">
    <property type="entry name" value="Sortase_dom-sf"/>
</dbReference>
<feature type="compositionally biased region" description="Basic and acidic residues" evidence="2">
    <location>
        <begin position="1"/>
        <end position="11"/>
    </location>
</feature>
<dbReference type="InterPro" id="IPR005754">
    <property type="entry name" value="Sortase"/>
</dbReference>
<dbReference type="SUPFAM" id="SSF63817">
    <property type="entry name" value="Sortase"/>
    <property type="match status" value="1"/>
</dbReference>
<feature type="compositionally biased region" description="Low complexity" evidence="2">
    <location>
        <begin position="85"/>
        <end position="96"/>
    </location>
</feature>
<evidence type="ECO:0008006" key="6">
    <source>
        <dbReference type="Google" id="ProtNLM"/>
    </source>
</evidence>
<keyword evidence="1" id="KW-0378">Hydrolase</keyword>
<feature type="region of interest" description="Disordered" evidence="2">
    <location>
        <begin position="63"/>
        <end position="106"/>
    </location>
</feature>
<dbReference type="InterPro" id="IPR042001">
    <property type="entry name" value="Sortase_F"/>
</dbReference>
<dbReference type="EMBL" id="AP024747">
    <property type="protein sequence ID" value="BCY25531.1"/>
    <property type="molecule type" value="Genomic_DNA"/>
</dbReference>
<keyword evidence="3" id="KW-0812">Transmembrane</keyword>
<dbReference type="Pfam" id="PF04203">
    <property type="entry name" value="Sortase"/>
    <property type="match status" value="1"/>
</dbReference>
<keyword evidence="3" id="KW-1133">Transmembrane helix</keyword>
<keyword evidence="3" id="KW-0472">Membrane</keyword>
<dbReference type="CDD" id="cd05829">
    <property type="entry name" value="Sortase_F"/>
    <property type="match status" value="1"/>
</dbReference>
<dbReference type="AlphaFoldDB" id="A0AAD1KR96"/>
<evidence type="ECO:0000256" key="2">
    <source>
        <dbReference type="SAM" id="MobiDB-lite"/>
    </source>
</evidence>
<protein>
    <recommendedName>
        <fullName evidence="6">Class F sortase</fullName>
    </recommendedName>
</protein>
<dbReference type="GO" id="GO:0016787">
    <property type="term" value="F:hydrolase activity"/>
    <property type="evidence" value="ECO:0007669"/>
    <property type="project" value="UniProtKB-KW"/>
</dbReference>
<feature type="region of interest" description="Disordered" evidence="2">
    <location>
        <begin position="1"/>
        <end position="30"/>
    </location>
</feature>
<evidence type="ECO:0000313" key="4">
    <source>
        <dbReference type="EMBL" id="BCY25531.1"/>
    </source>
</evidence>
<evidence type="ECO:0000256" key="1">
    <source>
        <dbReference type="ARBA" id="ARBA00022801"/>
    </source>
</evidence>
<gene>
    <name evidence="4" type="ORF">KB1_15210</name>
</gene>
<name>A0AAD1KR96_9ACTN</name>
<feature type="compositionally biased region" description="Low complexity" evidence="2">
    <location>
        <begin position="12"/>
        <end position="26"/>
    </location>
</feature>
<evidence type="ECO:0000256" key="3">
    <source>
        <dbReference type="SAM" id="Phobius"/>
    </source>
</evidence>
<reference evidence="4" key="1">
    <citation type="submission" date="2021-06" db="EMBL/GenBank/DDBJ databases">
        <title>Genome sequence of Cutibacterium modestum strain KB17-24694.</title>
        <authorList>
            <person name="Dekio I."/>
            <person name="Asahina A."/>
            <person name="Nishida M."/>
        </authorList>
    </citation>
    <scope>NUCLEOTIDE SEQUENCE</scope>
    <source>
        <strain evidence="4">KB17-24694</strain>
    </source>
</reference>